<feature type="region of interest" description="Disordered" evidence="1">
    <location>
        <begin position="43"/>
        <end position="73"/>
    </location>
</feature>
<reference evidence="2 3" key="1">
    <citation type="submission" date="2019-05" db="EMBL/GenBank/DDBJ databases">
        <title>Emergence of the Ug99 lineage of the wheat stem rust pathogen through somatic hybridization.</title>
        <authorList>
            <person name="Li F."/>
            <person name="Upadhyaya N.M."/>
            <person name="Sperschneider J."/>
            <person name="Matny O."/>
            <person name="Nguyen-Phuc H."/>
            <person name="Mago R."/>
            <person name="Raley C."/>
            <person name="Miller M.E."/>
            <person name="Silverstein K.A.T."/>
            <person name="Henningsen E."/>
            <person name="Hirsch C.D."/>
            <person name="Visser B."/>
            <person name="Pretorius Z.A."/>
            <person name="Steffenson B.J."/>
            <person name="Schwessinger B."/>
            <person name="Dodds P.N."/>
            <person name="Figueroa M."/>
        </authorList>
    </citation>
    <scope>NUCLEOTIDE SEQUENCE [LARGE SCALE GENOMIC DNA]</scope>
    <source>
        <strain evidence="2 3">Ug99</strain>
    </source>
</reference>
<sequence length="73" mass="7912">MGLINLTTSSPNLFFIDKCPQLFPHLSTSFSFSILFLKSALPSSASPFSSQSQAVTIPPPRSIQTKSKLSKIP</sequence>
<evidence type="ECO:0000313" key="2">
    <source>
        <dbReference type="EMBL" id="KAA1114158.1"/>
    </source>
</evidence>
<gene>
    <name evidence="2" type="ORF">PGTUg99_025396</name>
</gene>
<dbReference type="AlphaFoldDB" id="A0A5B0QLS0"/>
<feature type="compositionally biased region" description="Low complexity" evidence="1">
    <location>
        <begin position="43"/>
        <end position="53"/>
    </location>
</feature>
<dbReference type="Proteomes" id="UP000325313">
    <property type="component" value="Unassembled WGS sequence"/>
</dbReference>
<accession>A0A5B0QLS0</accession>
<proteinExistence type="predicted"/>
<comment type="caution">
    <text evidence="2">The sequence shown here is derived from an EMBL/GenBank/DDBJ whole genome shotgun (WGS) entry which is preliminary data.</text>
</comment>
<name>A0A5B0QLS0_PUCGR</name>
<dbReference type="EMBL" id="VDEP01000273">
    <property type="protein sequence ID" value="KAA1114158.1"/>
    <property type="molecule type" value="Genomic_DNA"/>
</dbReference>
<protein>
    <submittedName>
        <fullName evidence="2">Uncharacterized protein</fullName>
    </submittedName>
</protein>
<evidence type="ECO:0000313" key="3">
    <source>
        <dbReference type="Proteomes" id="UP000325313"/>
    </source>
</evidence>
<evidence type="ECO:0000256" key="1">
    <source>
        <dbReference type="SAM" id="MobiDB-lite"/>
    </source>
</evidence>
<organism evidence="2 3">
    <name type="scientific">Puccinia graminis f. sp. tritici</name>
    <dbReference type="NCBI Taxonomy" id="56615"/>
    <lineage>
        <taxon>Eukaryota</taxon>
        <taxon>Fungi</taxon>
        <taxon>Dikarya</taxon>
        <taxon>Basidiomycota</taxon>
        <taxon>Pucciniomycotina</taxon>
        <taxon>Pucciniomycetes</taxon>
        <taxon>Pucciniales</taxon>
        <taxon>Pucciniaceae</taxon>
        <taxon>Puccinia</taxon>
    </lineage>
</organism>